<organism evidence="1 2">
    <name type="scientific">Hoylesella marshii DSM 16973 = JCM 13450</name>
    <dbReference type="NCBI Taxonomy" id="862515"/>
    <lineage>
        <taxon>Bacteria</taxon>
        <taxon>Pseudomonadati</taxon>
        <taxon>Bacteroidota</taxon>
        <taxon>Bacteroidia</taxon>
        <taxon>Bacteroidales</taxon>
        <taxon>Prevotellaceae</taxon>
        <taxon>Hoylesella</taxon>
    </lineage>
</organism>
<reference evidence="1" key="1">
    <citation type="submission" date="2010-07" db="EMBL/GenBank/DDBJ databases">
        <authorList>
            <person name="Muzny D."/>
            <person name="Qin X."/>
            <person name="Deng J."/>
            <person name="Jiang H."/>
            <person name="Liu Y."/>
            <person name="Qu J."/>
            <person name="Song X.-Z."/>
            <person name="Zhang L."/>
            <person name="Thornton R."/>
            <person name="Coyle M."/>
            <person name="Francisco L."/>
            <person name="Jackson L."/>
            <person name="Javaid M."/>
            <person name="Korchina V."/>
            <person name="Kovar C."/>
            <person name="Mata R."/>
            <person name="Mathew T."/>
            <person name="Ngo R."/>
            <person name="Nguyen L."/>
            <person name="Nguyen N."/>
            <person name="Okwuonu G."/>
            <person name="Ongeri F."/>
            <person name="Pham C."/>
            <person name="Simmons D."/>
            <person name="Wilczek-Boney K."/>
            <person name="Hale W."/>
            <person name="Jakkamsetti A."/>
            <person name="Pham P."/>
            <person name="Ruth R."/>
            <person name="San Lucas F."/>
            <person name="Warren J."/>
            <person name="Zhang J."/>
            <person name="Zhao Z."/>
            <person name="Zhou C."/>
            <person name="Zhu D."/>
            <person name="Lee S."/>
            <person name="Bess C."/>
            <person name="Blankenburg K."/>
            <person name="Forbes L."/>
            <person name="Fu Q."/>
            <person name="Gubbala S."/>
            <person name="Hirani K."/>
            <person name="Jayaseelan J.C."/>
            <person name="Lara F."/>
            <person name="Munidasa M."/>
            <person name="Palculict T."/>
            <person name="Patil S."/>
            <person name="Pu L.-L."/>
            <person name="Saada N."/>
            <person name="Tang L."/>
            <person name="Weissenberger G."/>
            <person name="Zhu Y."/>
            <person name="Hemphill L."/>
            <person name="Shang Y."/>
            <person name="Youmans B."/>
            <person name="Ayvaz T."/>
            <person name="Ross M."/>
            <person name="Santibanez J."/>
            <person name="Aqrawi P."/>
            <person name="Gross S."/>
            <person name="Joshi V."/>
            <person name="Fowler G."/>
            <person name="Nazareth L."/>
            <person name="Reid J."/>
            <person name="Worley K."/>
            <person name="Petrosino J."/>
            <person name="Highlander S."/>
            <person name="Gibbs R."/>
        </authorList>
    </citation>
    <scope>NUCLEOTIDE SEQUENCE [LARGE SCALE GENOMIC DNA]</scope>
    <source>
        <strain evidence="1">DSM 16973</strain>
    </source>
</reference>
<evidence type="ECO:0000313" key="2">
    <source>
        <dbReference type="Proteomes" id="UP000004394"/>
    </source>
</evidence>
<protein>
    <submittedName>
        <fullName evidence="1">Uncharacterized protein</fullName>
    </submittedName>
</protein>
<dbReference type="HOGENOM" id="CLU_2864089_0_0_10"/>
<sequence length="64" mass="7731">MKRCKEIKISLHKVYTFFIYRICYTRLNHGGKGSTNYESYQIFKEENAKLFAFIERKCGIRDKD</sequence>
<gene>
    <name evidence="1" type="ORF">HMPREF0658_0171</name>
</gene>
<dbReference type="Proteomes" id="UP000004394">
    <property type="component" value="Unassembled WGS sequence"/>
</dbReference>
<name>E0NPS0_9BACT</name>
<comment type="caution">
    <text evidence="1">The sequence shown here is derived from an EMBL/GenBank/DDBJ whole genome shotgun (WGS) entry which is preliminary data.</text>
</comment>
<dbReference type="BioCyc" id="PMAR862515-HMP:GMOO-177-MONOMER"/>
<proteinExistence type="predicted"/>
<evidence type="ECO:0000313" key="1">
    <source>
        <dbReference type="EMBL" id="EFM02796.1"/>
    </source>
</evidence>
<accession>E0NPS0</accession>
<dbReference type="AlphaFoldDB" id="E0NPS0"/>
<keyword evidence="2" id="KW-1185">Reference proteome</keyword>
<dbReference type="EMBL" id="AEEI01000008">
    <property type="protein sequence ID" value="EFM02796.1"/>
    <property type="molecule type" value="Genomic_DNA"/>
</dbReference>